<feature type="compositionally biased region" description="Polar residues" evidence="8">
    <location>
        <begin position="74"/>
        <end position="83"/>
    </location>
</feature>
<evidence type="ECO:0000259" key="9">
    <source>
        <dbReference type="SMART" id="SM00500"/>
    </source>
</evidence>
<evidence type="ECO:0000256" key="4">
    <source>
        <dbReference type="ARBA" id="ARBA00022664"/>
    </source>
</evidence>
<dbReference type="GO" id="GO:0000350">
    <property type="term" value="P:generation of catalytic spliceosome for second transesterification step"/>
    <property type="evidence" value="ECO:0007669"/>
    <property type="project" value="TreeGrafter"/>
</dbReference>
<dbReference type="Gene3D" id="4.10.280.110">
    <property type="entry name" value="Pre-mRNA processing factor 4 domain"/>
    <property type="match status" value="1"/>
</dbReference>
<keyword evidence="6" id="KW-0508">mRNA splicing</keyword>
<protein>
    <recommendedName>
        <fullName evidence="3">Pre-mRNA-splicing factor 18</fullName>
    </recommendedName>
</protein>
<evidence type="ECO:0000256" key="1">
    <source>
        <dbReference type="ARBA" id="ARBA00004123"/>
    </source>
</evidence>
<dbReference type="GO" id="GO:0046540">
    <property type="term" value="C:U4/U6 x U5 tri-snRNP complex"/>
    <property type="evidence" value="ECO:0007669"/>
    <property type="project" value="TreeGrafter"/>
</dbReference>
<feature type="compositionally biased region" description="Basic and acidic residues" evidence="8">
    <location>
        <begin position="178"/>
        <end position="194"/>
    </location>
</feature>
<evidence type="ECO:0000256" key="8">
    <source>
        <dbReference type="SAM" id="MobiDB-lite"/>
    </source>
</evidence>
<evidence type="ECO:0000256" key="6">
    <source>
        <dbReference type="ARBA" id="ARBA00023187"/>
    </source>
</evidence>
<keyword evidence="7" id="KW-0539">Nucleus</keyword>
<dbReference type="SUPFAM" id="SSF47938">
    <property type="entry name" value="Functional domain of the splicing factor Prp18"/>
    <property type="match status" value="1"/>
</dbReference>
<dbReference type="SUPFAM" id="SSF158230">
    <property type="entry name" value="PRP4-like"/>
    <property type="match status" value="1"/>
</dbReference>
<dbReference type="InterPro" id="IPR014906">
    <property type="entry name" value="PRP4-like"/>
</dbReference>
<evidence type="ECO:0000256" key="7">
    <source>
        <dbReference type="ARBA" id="ARBA00023242"/>
    </source>
</evidence>
<dbReference type="Pfam" id="PF08799">
    <property type="entry name" value="PRP4"/>
    <property type="match status" value="1"/>
</dbReference>
<evidence type="ECO:0000256" key="3">
    <source>
        <dbReference type="ARBA" id="ARBA00018242"/>
    </source>
</evidence>
<accession>A0A8H3TYL4</accession>
<evidence type="ECO:0000256" key="2">
    <source>
        <dbReference type="ARBA" id="ARBA00008137"/>
    </source>
</evidence>
<evidence type="ECO:0000256" key="5">
    <source>
        <dbReference type="ARBA" id="ARBA00022728"/>
    </source>
</evidence>
<keyword evidence="11" id="KW-1185">Reference proteome</keyword>
<dbReference type="GO" id="GO:0071021">
    <property type="term" value="C:U2-type post-spliceosomal complex"/>
    <property type="evidence" value="ECO:0007669"/>
    <property type="project" value="TreeGrafter"/>
</dbReference>
<feature type="region of interest" description="Disordered" evidence="8">
    <location>
        <begin position="1"/>
        <end position="101"/>
    </location>
</feature>
<evidence type="ECO:0000313" key="10">
    <source>
        <dbReference type="EMBL" id="GHJ88579.1"/>
    </source>
</evidence>
<dbReference type="GO" id="GO:0005682">
    <property type="term" value="C:U5 snRNP"/>
    <property type="evidence" value="ECO:0007669"/>
    <property type="project" value="TreeGrafter"/>
</dbReference>
<gene>
    <name evidence="10" type="ORF">NliqN6_4981</name>
</gene>
<sequence>MNALLSEINNKRKDLQDPVGSSRANKYMRKGDIERAREEEERRIKAEEERKKREAREGKERERKSRLDLVRNRTAVTSKSPAASTPGVESTDPSHKPEAFNISSAECIRRLRSKGEPILLFGETEKERRLRLRALELLEERGESQGVNEFKKFMEEAETGLTLKEVEKMRQAASKSSKSKEGTAEAPPAEREPQENAVASGSKAGAGKEVEEQILDLGLVKSDPKKVYPLIYYALKRVLREWGEYLDERPDEIKRSVQGKNAAAVQVQTAEYLKPLFKQLRNRALDHDVLRYLAEIVHYMQKREYQAANDSYLRLSIGNAAWPIGVTMVGIHERSAREKIGQDSVAHVLNDEVSRKYIQSVKRLLTFAQTIRPPYDRAHMMG</sequence>
<dbReference type="AlphaFoldDB" id="A0A8H3TYL4"/>
<keyword evidence="4" id="KW-0507">mRNA processing</keyword>
<feature type="compositionally biased region" description="Basic and acidic residues" evidence="8">
    <location>
        <begin position="29"/>
        <end position="71"/>
    </location>
</feature>
<keyword evidence="5" id="KW-0747">Spliceosome</keyword>
<dbReference type="InterPro" id="IPR036285">
    <property type="entry name" value="PRP4-like_sf"/>
</dbReference>
<comment type="caution">
    <text evidence="10">The sequence shown here is derived from an EMBL/GenBank/DDBJ whole genome shotgun (WGS) entry which is preliminary data.</text>
</comment>
<dbReference type="Proteomes" id="UP000620104">
    <property type="component" value="Unassembled WGS sequence"/>
</dbReference>
<dbReference type="EMBL" id="BLZA01000030">
    <property type="protein sequence ID" value="GHJ88579.1"/>
    <property type="molecule type" value="Genomic_DNA"/>
</dbReference>
<dbReference type="Pfam" id="PF02840">
    <property type="entry name" value="Prp18"/>
    <property type="match status" value="1"/>
</dbReference>
<feature type="domain" description="Pre-mRNA processing factor 4 (PRP4)-like" evidence="9">
    <location>
        <begin position="102"/>
        <end position="152"/>
    </location>
</feature>
<reference evidence="10" key="1">
    <citation type="submission" date="2020-07" db="EMBL/GenBank/DDBJ databases">
        <title>Draft Genome Sequence of a Deep-Sea Yeast, Naganishia (Cryptococcus) liquefaciens strain N6.</title>
        <authorList>
            <person name="Han Y.W."/>
            <person name="Kajitani R."/>
            <person name="Morimoto H."/>
            <person name="Parhat M."/>
            <person name="Tsubouchi H."/>
            <person name="Bakenova O."/>
            <person name="Ogata M."/>
            <person name="Argunhan B."/>
            <person name="Aoki R."/>
            <person name="Kajiwara S."/>
            <person name="Itoh T."/>
            <person name="Iwasaki H."/>
        </authorList>
    </citation>
    <scope>NUCLEOTIDE SEQUENCE</scope>
    <source>
        <strain evidence="10">N6</strain>
    </source>
</reference>
<proteinExistence type="inferred from homology"/>
<dbReference type="InterPro" id="IPR039979">
    <property type="entry name" value="PRPF18"/>
</dbReference>
<dbReference type="InterPro" id="IPR004098">
    <property type="entry name" value="Prp18"/>
</dbReference>
<dbReference type="SMART" id="SM00500">
    <property type="entry name" value="SFM"/>
    <property type="match status" value="1"/>
</dbReference>
<feature type="region of interest" description="Disordered" evidence="8">
    <location>
        <begin position="168"/>
        <end position="205"/>
    </location>
</feature>
<dbReference type="OrthoDB" id="10261918at2759"/>
<evidence type="ECO:0000313" key="11">
    <source>
        <dbReference type="Proteomes" id="UP000620104"/>
    </source>
</evidence>
<organism evidence="10 11">
    <name type="scientific">Naganishia liquefaciens</name>
    <dbReference type="NCBI Taxonomy" id="104408"/>
    <lineage>
        <taxon>Eukaryota</taxon>
        <taxon>Fungi</taxon>
        <taxon>Dikarya</taxon>
        <taxon>Basidiomycota</taxon>
        <taxon>Agaricomycotina</taxon>
        <taxon>Tremellomycetes</taxon>
        <taxon>Filobasidiales</taxon>
        <taxon>Filobasidiaceae</taxon>
        <taxon>Naganishia</taxon>
    </lineage>
</organism>
<name>A0A8H3TYL4_9TREE</name>
<dbReference type="PANTHER" id="PTHR13007">
    <property type="entry name" value="PRE-MRNA SPLICING FACTOR-RELATED"/>
    <property type="match status" value="1"/>
</dbReference>
<comment type="subcellular location">
    <subcellularLocation>
        <location evidence="1">Nucleus</location>
    </subcellularLocation>
</comment>
<comment type="similarity">
    <text evidence="2">Belongs to the PRP18 family.</text>
</comment>
<dbReference type="PANTHER" id="PTHR13007:SF19">
    <property type="entry name" value="PRE-MRNA-SPLICING FACTOR 18"/>
    <property type="match status" value="1"/>
</dbReference>
<dbReference type="Gene3D" id="1.20.940.10">
    <property type="entry name" value="Functional domain of the splicing factor Prp18"/>
    <property type="match status" value="1"/>
</dbReference>